<evidence type="ECO:0000313" key="8">
    <source>
        <dbReference type="EMBL" id="MDI2591010.1"/>
    </source>
</evidence>
<evidence type="ECO:0000256" key="3">
    <source>
        <dbReference type="ARBA" id="ARBA00022475"/>
    </source>
</evidence>
<name>A0ABT6QJF8_9PSED</name>
<dbReference type="Proteomes" id="UP001159100">
    <property type="component" value="Unassembled WGS sequence"/>
</dbReference>
<feature type="transmembrane region" description="Helical" evidence="7">
    <location>
        <begin position="134"/>
        <end position="153"/>
    </location>
</feature>
<keyword evidence="3 7" id="KW-1003">Cell membrane</keyword>
<feature type="transmembrane region" description="Helical" evidence="7">
    <location>
        <begin position="187"/>
        <end position="212"/>
    </location>
</feature>
<dbReference type="PANTHER" id="PTHR30065">
    <property type="entry name" value="FLAGELLAR BIOSYNTHETIC PROTEIN FLIR"/>
    <property type="match status" value="1"/>
</dbReference>
<evidence type="ECO:0000256" key="7">
    <source>
        <dbReference type="RuleBase" id="RU362072"/>
    </source>
</evidence>
<dbReference type="Pfam" id="PF01311">
    <property type="entry name" value="Bac_export_1"/>
    <property type="match status" value="1"/>
</dbReference>
<dbReference type="EMBL" id="JARBWL010000001">
    <property type="protein sequence ID" value="MDI2591010.1"/>
    <property type="molecule type" value="Genomic_DNA"/>
</dbReference>
<keyword evidence="4 7" id="KW-0812">Transmembrane</keyword>
<dbReference type="PANTHER" id="PTHR30065:SF1">
    <property type="entry name" value="SURFACE PRESENTATION OF ANTIGENS PROTEIN SPAR"/>
    <property type="match status" value="1"/>
</dbReference>
<sequence>MFAGAFTELSESIIALTLGMARLYPCLLLVPAFAFREIKGMLRNSIVLALALMPMPGIRASLAGQEPGWLDLGALVLKESVIGLLLGLLLAMPFWMFESIGCLFDNQRGALIGGQINPALGDNTSELGHMFKQVLILLLILGGGYSSLTQVIWDSYALWPVNQWLPMPATDGWDVYLKLLASTFRFMVLYAAPLVGLLLLIEFGMAILSLYSPQLQVSTLAMPAKSLLGLGFLVLYLPMLCWLGNSQLAQFSDLKHLLPLILQPAPH</sequence>
<accession>A0ABT6QJF8</accession>
<feature type="transmembrane region" description="Helical" evidence="7">
    <location>
        <begin position="46"/>
        <end position="62"/>
    </location>
</feature>
<comment type="caution">
    <text evidence="8">The sequence shown here is derived from an EMBL/GenBank/DDBJ whole genome shotgun (WGS) entry which is preliminary data.</text>
</comment>
<keyword evidence="5 7" id="KW-1133">Transmembrane helix</keyword>
<feature type="transmembrane region" description="Helical" evidence="7">
    <location>
        <begin position="12"/>
        <end position="34"/>
    </location>
</feature>
<evidence type="ECO:0000313" key="9">
    <source>
        <dbReference type="Proteomes" id="UP001159100"/>
    </source>
</evidence>
<reference evidence="8 9" key="1">
    <citation type="submission" date="2023-02" db="EMBL/GenBank/DDBJ databases">
        <title>Pseudomonas chrutzelriedensis sp. nov., a potently antifungal strain isolated from moss.</title>
        <authorList>
            <person name="Schnyder A."/>
            <person name="Kalawong R."/>
            <person name="Eberl L."/>
            <person name="Agnoli K."/>
        </authorList>
    </citation>
    <scope>NUCLEOTIDE SEQUENCE [LARGE SCALE GENOMIC DNA]</scope>
    <source>
        <strain evidence="8 9">681</strain>
    </source>
</reference>
<evidence type="ECO:0000256" key="2">
    <source>
        <dbReference type="ARBA" id="ARBA00009772"/>
    </source>
</evidence>
<keyword evidence="6 7" id="KW-0472">Membrane</keyword>
<dbReference type="NCBIfam" id="TIGR01401">
    <property type="entry name" value="fliR_like_III"/>
    <property type="match status" value="1"/>
</dbReference>
<evidence type="ECO:0000256" key="5">
    <source>
        <dbReference type="ARBA" id="ARBA00022989"/>
    </source>
</evidence>
<dbReference type="InterPro" id="IPR002010">
    <property type="entry name" value="T3SS_IM_R"/>
</dbReference>
<evidence type="ECO:0000256" key="4">
    <source>
        <dbReference type="ARBA" id="ARBA00022692"/>
    </source>
</evidence>
<comment type="subcellular location">
    <subcellularLocation>
        <location evidence="1 7">Cell membrane</location>
        <topology evidence="1 7">Multi-pass membrane protein</topology>
    </subcellularLocation>
</comment>
<dbReference type="PRINTS" id="PR00953">
    <property type="entry name" value="TYPE3IMRPROT"/>
</dbReference>
<dbReference type="RefSeq" id="WP_259495166.1">
    <property type="nucleotide sequence ID" value="NZ_JARBWL010000001.1"/>
</dbReference>
<feature type="transmembrane region" description="Helical" evidence="7">
    <location>
        <begin position="224"/>
        <end position="245"/>
    </location>
</feature>
<feature type="transmembrane region" description="Helical" evidence="7">
    <location>
        <begin position="82"/>
        <end position="104"/>
    </location>
</feature>
<keyword evidence="9" id="KW-1185">Reference proteome</keyword>
<organism evidence="8 9">
    <name type="scientific">Pseudomonas fungipugnans</name>
    <dbReference type="NCBI Taxonomy" id="3024217"/>
    <lineage>
        <taxon>Bacteria</taxon>
        <taxon>Pseudomonadati</taxon>
        <taxon>Pseudomonadota</taxon>
        <taxon>Gammaproteobacteria</taxon>
        <taxon>Pseudomonadales</taxon>
        <taxon>Pseudomonadaceae</taxon>
        <taxon>Pseudomonas</taxon>
    </lineage>
</organism>
<dbReference type="InterPro" id="IPR006304">
    <property type="entry name" value="T3SS_SpaR/YscT"/>
</dbReference>
<evidence type="ECO:0000256" key="1">
    <source>
        <dbReference type="ARBA" id="ARBA00004651"/>
    </source>
</evidence>
<evidence type="ECO:0000256" key="6">
    <source>
        <dbReference type="ARBA" id="ARBA00023136"/>
    </source>
</evidence>
<proteinExistence type="inferred from homology"/>
<gene>
    <name evidence="8" type="primary">sctT</name>
    <name evidence="8" type="ORF">POF45_06130</name>
</gene>
<protein>
    <submittedName>
        <fullName evidence="8">Type III secretion system export apparatus subunit SctT</fullName>
    </submittedName>
</protein>
<comment type="similarity">
    <text evidence="2 7">Belongs to the FliR/MopE/SpaR family.</text>
</comment>